<evidence type="ECO:0000313" key="3">
    <source>
        <dbReference type="Proteomes" id="UP001597112"/>
    </source>
</evidence>
<gene>
    <name evidence="2" type="ORF">ACFQ21_05445</name>
</gene>
<dbReference type="Gene3D" id="3.20.20.70">
    <property type="entry name" value="Aldolase class I"/>
    <property type="match status" value="1"/>
</dbReference>
<accession>A0ABW3JYR8</accession>
<dbReference type="InterPro" id="IPR013785">
    <property type="entry name" value="Aldolase_TIM"/>
</dbReference>
<comment type="caution">
    <text evidence="2">The sequence shown here is derived from an EMBL/GenBank/DDBJ whole genome shotgun (WGS) entry which is preliminary data.</text>
</comment>
<dbReference type="SUPFAM" id="SSF51395">
    <property type="entry name" value="FMN-linked oxidoreductases"/>
    <property type="match status" value="1"/>
</dbReference>
<dbReference type="CDD" id="cd02933">
    <property type="entry name" value="OYE_like_FMN"/>
    <property type="match status" value="1"/>
</dbReference>
<keyword evidence="3" id="KW-1185">Reference proteome</keyword>
<reference evidence="3" key="1">
    <citation type="journal article" date="2019" name="Int. J. Syst. Evol. Microbiol.">
        <title>The Global Catalogue of Microorganisms (GCM) 10K type strain sequencing project: providing services to taxonomists for standard genome sequencing and annotation.</title>
        <authorList>
            <consortium name="The Broad Institute Genomics Platform"/>
            <consortium name="The Broad Institute Genome Sequencing Center for Infectious Disease"/>
            <person name="Wu L."/>
            <person name="Ma J."/>
        </authorList>
    </citation>
    <scope>NUCLEOTIDE SEQUENCE [LARGE SCALE GENOMIC DNA]</scope>
    <source>
        <strain evidence="3">CCUG 58938</strain>
    </source>
</reference>
<dbReference type="RefSeq" id="WP_377575933.1">
    <property type="nucleotide sequence ID" value="NZ_JBHTKA010000001.1"/>
</dbReference>
<protein>
    <submittedName>
        <fullName evidence="2">Alkene reductase</fullName>
    </submittedName>
</protein>
<proteinExistence type="predicted"/>
<dbReference type="PANTHER" id="PTHR22893:SF91">
    <property type="entry name" value="NADPH DEHYDROGENASE 2-RELATED"/>
    <property type="match status" value="1"/>
</dbReference>
<evidence type="ECO:0000259" key="1">
    <source>
        <dbReference type="Pfam" id="PF00724"/>
    </source>
</evidence>
<evidence type="ECO:0000313" key="2">
    <source>
        <dbReference type="EMBL" id="MFD0998738.1"/>
    </source>
</evidence>
<dbReference type="PANTHER" id="PTHR22893">
    <property type="entry name" value="NADH OXIDOREDUCTASE-RELATED"/>
    <property type="match status" value="1"/>
</dbReference>
<dbReference type="Proteomes" id="UP001597112">
    <property type="component" value="Unassembled WGS sequence"/>
</dbReference>
<dbReference type="InterPro" id="IPR001155">
    <property type="entry name" value="OxRdtase_FMN_N"/>
</dbReference>
<dbReference type="Pfam" id="PF00724">
    <property type="entry name" value="Oxidored_FMN"/>
    <property type="match status" value="1"/>
</dbReference>
<sequence>MNTKTAFSAHQLGGIALNNRLVMAPMTRSRAHDNKPNKLMATYYEQRASAGLIISEGVSPSPNGLGYARMPGIFSEQQVDAWKQVTAAVHRRGGKIFAQLMHAGRMAHGLNLPKGARVLAPSPIAADGHIWTDQEGKKELPIPQGMSAGQVEEVIVEFITAALNAIEAGFDGIELHAANGYLLEQFLSPHTNRRTDNYGGSIEKRSRLLLEIAEAVGDAIGRDRVGVRISPYGVAGDMPNYPEIDETYTYVATKLNDLGIAYIHIADHSAGGAPEVPLTLKRTIREQFTNTLILSGGYTISRAEEDLTSGIADLVAFGKPFISNPDLVERLSKGLPLNIKLDASTLYSSNAKGYTDYPVFEEEMVNA</sequence>
<name>A0ABW3JYR8_9BACT</name>
<dbReference type="EMBL" id="JBHTKA010000001">
    <property type="protein sequence ID" value="MFD0998738.1"/>
    <property type="molecule type" value="Genomic_DNA"/>
</dbReference>
<organism evidence="2 3">
    <name type="scientific">Ohtaekwangia kribbensis</name>
    <dbReference type="NCBI Taxonomy" id="688913"/>
    <lineage>
        <taxon>Bacteria</taxon>
        <taxon>Pseudomonadati</taxon>
        <taxon>Bacteroidota</taxon>
        <taxon>Cytophagia</taxon>
        <taxon>Cytophagales</taxon>
        <taxon>Fulvivirgaceae</taxon>
        <taxon>Ohtaekwangia</taxon>
    </lineage>
</organism>
<dbReference type="InterPro" id="IPR045247">
    <property type="entry name" value="Oye-like"/>
</dbReference>
<feature type="domain" description="NADH:flavin oxidoreductase/NADH oxidase N-terminal" evidence="1">
    <location>
        <begin position="11"/>
        <end position="338"/>
    </location>
</feature>